<organism evidence="8 9">
    <name type="scientific">Cohaesibacter gelatinilyticus</name>
    <dbReference type="NCBI Taxonomy" id="372072"/>
    <lineage>
        <taxon>Bacteria</taxon>
        <taxon>Pseudomonadati</taxon>
        <taxon>Pseudomonadota</taxon>
        <taxon>Alphaproteobacteria</taxon>
        <taxon>Hyphomicrobiales</taxon>
        <taxon>Cohaesibacteraceae</taxon>
    </lineage>
</organism>
<comment type="similarity">
    <text evidence="2">Belongs to the UPF0324 family.</text>
</comment>
<feature type="transmembrane region" description="Helical" evidence="7">
    <location>
        <begin position="120"/>
        <end position="142"/>
    </location>
</feature>
<dbReference type="Proteomes" id="UP000219439">
    <property type="component" value="Unassembled WGS sequence"/>
</dbReference>
<protein>
    <submittedName>
        <fullName evidence="8">Conserved hypothetical integral membrane protein</fullName>
    </submittedName>
</protein>
<dbReference type="OrthoDB" id="5393513at2"/>
<dbReference type="InterPro" id="IPR018383">
    <property type="entry name" value="UPF0324_pro"/>
</dbReference>
<evidence type="ECO:0000256" key="6">
    <source>
        <dbReference type="ARBA" id="ARBA00023136"/>
    </source>
</evidence>
<evidence type="ECO:0000313" key="9">
    <source>
        <dbReference type="Proteomes" id="UP000219439"/>
    </source>
</evidence>
<feature type="transmembrane region" description="Helical" evidence="7">
    <location>
        <begin position="272"/>
        <end position="290"/>
    </location>
</feature>
<evidence type="ECO:0000256" key="7">
    <source>
        <dbReference type="SAM" id="Phobius"/>
    </source>
</evidence>
<proteinExistence type="inferred from homology"/>
<keyword evidence="6 7" id="KW-0472">Membrane</keyword>
<accession>A0A285PHN8</accession>
<feature type="transmembrane region" description="Helical" evidence="7">
    <location>
        <begin position="35"/>
        <end position="51"/>
    </location>
</feature>
<dbReference type="PANTHER" id="PTHR30106:SF2">
    <property type="entry name" value="UPF0324 INNER MEMBRANE PROTEIN YEIH"/>
    <property type="match status" value="1"/>
</dbReference>
<dbReference type="PANTHER" id="PTHR30106">
    <property type="entry name" value="INNER MEMBRANE PROTEIN YEIH-RELATED"/>
    <property type="match status" value="1"/>
</dbReference>
<dbReference type="RefSeq" id="WP_097153977.1">
    <property type="nucleotide sequence ID" value="NZ_OBEL01000002.1"/>
</dbReference>
<feature type="transmembrane region" description="Helical" evidence="7">
    <location>
        <begin position="154"/>
        <end position="174"/>
    </location>
</feature>
<feature type="transmembrane region" description="Helical" evidence="7">
    <location>
        <begin position="212"/>
        <end position="234"/>
    </location>
</feature>
<dbReference type="AlphaFoldDB" id="A0A285PHN8"/>
<sequence>MVTVIKSHWDSHFGGILLVCVIAAAATFLSEHYGAPVMLFALLIGMAFHFLNDDPKFATGLEFSSKSLLRFGVGLLGLRLSMGDVESVGLGAISAVVGFVMATLAFGALLAFLFGRRLAFGLLAGGSVAICGASAALAITSVLPAKDNREQDTLFVVIGVTALSTIAMIAYPVLFQMLGLSDLESGFLIGATIHDVAQVVGAGYSISEEAGVIATFVKMVRVALLPIVMIVVMVSFRGAQTQKITLPWFLIMFIALAVLVNTGLVPQFITEAIAVLSSWCLVIAISALGVKTSLATILRVKPSYGIILVAETLFLLAIAVAFVMGFGF</sequence>
<evidence type="ECO:0000256" key="5">
    <source>
        <dbReference type="ARBA" id="ARBA00022989"/>
    </source>
</evidence>
<dbReference type="GO" id="GO:0005886">
    <property type="term" value="C:plasma membrane"/>
    <property type="evidence" value="ECO:0007669"/>
    <property type="project" value="UniProtKB-SubCell"/>
</dbReference>
<evidence type="ECO:0000256" key="1">
    <source>
        <dbReference type="ARBA" id="ARBA00004651"/>
    </source>
</evidence>
<keyword evidence="9" id="KW-1185">Reference proteome</keyword>
<feature type="transmembrane region" description="Helical" evidence="7">
    <location>
        <begin position="302"/>
        <end position="326"/>
    </location>
</feature>
<gene>
    <name evidence="8" type="ORF">SAMN06265368_2736</name>
</gene>
<dbReference type="EMBL" id="OBEL01000002">
    <property type="protein sequence ID" value="SNZ19646.1"/>
    <property type="molecule type" value="Genomic_DNA"/>
</dbReference>
<feature type="transmembrane region" description="Helical" evidence="7">
    <location>
        <begin position="12"/>
        <end position="29"/>
    </location>
</feature>
<evidence type="ECO:0000256" key="4">
    <source>
        <dbReference type="ARBA" id="ARBA00022692"/>
    </source>
</evidence>
<keyword evidence="3" id="KW-1003">Cell membrane</keyword>
<name>A0A285PHN8_9HYPH</name>
<evidence type="ECO:0000256" key="3">
    <source>
        <dbReference type="ARBA" id="ARBA00022475"/>
    </source>
</evidence>
<dbReference type="Pfam" id="PF03601">
    <property type="entry name" value="Cons_hypoth698"/>
    <property type="match status" value="1"/>
</dbReference>
<feature type="transmembrane region" description="Helical" evidence="7">
    <location>
        <begin position="246"/>
        <end position="266"/>
    </location>
</feature>
<keyword evidence="4 7" id="KW-0812">Transmembrane</keyword>
<evidence type="ECO:0000256" key="2">
    <source>
        <dbReference type="ARBA" id="ARBA00007977"/>
    </source>
</evidence>
<keyword evidence="5 7" id="KW-1133">Transmembrane helix</keyword>
<comment type="subcellular location">
    <subcellularLocation>
        <location evidence="1">Cell membrane</location>
        <topology evidence="1">Multi-pass membrane protein</topology>
    </subcellularLocation>
</comment>
<evidence type="ECO:0000313" key="8">
    <source>
        <dbReference type="EMBL" id="SNZ19646.1"/>
    </source>
</evidence>
<reference evidence="8 9" key="1">
    <citation type="submission" date="2017-09" db="EMBL/GenBank/DDBJ databases">
        <authorList>
            <person name="Ehlers B."/>
            <person name="Leendertz F.H."/>
        </authorList>
    </citation>
    <scope>NUCLEOTIDE SEQUENCE [LARGE SCALE GENOMIC DNA]</scope>
    <source>
        <strain evidence="8 9">DSM 18289</strain>
    </source>
</reference>
<feature type="transmembrane region" description="Helical" evidence="7">
    <location>
        <begin position="88"/>
        <end position="113"/>
    </location>
</feature>